<proteinExistence type="predicted"/>
<dbReference type="Proteomes" id="UP000008825">
    <property type="component" value="Chromosome"/>
</dbReference>
<dbReference type="Gene3D" id="2.60.40.10">
    <property type="entry name" value="Immunoglobulins"/>
    <property type="match status" value="1"/>
</dbReference>
<dbReference type="HOGENOM" id="CLU_577171_0_0_7"/>
<gene>
    <name evidence="2" type="primary">omcZ</name>
    <name evidence="2" type="ordered locus">Gbem_3056</name>
</gene>
<dbReference type="RefSeq" id="WP_012531489.1">
    <property type="nucleotide sequence ID" value="NC_011146.1"/>
</dbReference>
<dbReference type="SUPFAM" id="SSF48695">
    <property type="entry name" value="Multiheme cytochromes"/>
    <property type="match status" value="2"/>
</dbReference>
<dbReference type="InterPro" id="IPR014756">
    <property type="entry name" value="Ig_E-set"/>
</dbReference>
<keyword evidence="1" id="KW-0732">Signal</keyword>
<keyword evidence="3" id="KW-1185">Reference proteome</keyword>
<dbReference type="STRING" id="404380.Gbem_3056"/>
<dbReference type="AlphaFoldDB" id="B5E889"/>
<accession>B5E889</accession>
<dbReference type="SUPFAM" id="SSF81296">
    <property type="entry name" value="E set domains"/>
    <property type="match status" value="1"/>
</dbReference>
<feature type="chain" id="PRO_5002832181" evidence="1">
    <location>
        <begin position="25"/>
        <end position="492"/>
    </location>
</feature>
<evidence type="ECO:0000313" key="2">
    <source>
        <dbReference type="EMBL" id="ACH40058.1"/>
    </source>
</evidence>
<name>B5E889_CITBB</name>
<reference evidence="2 3" key="2">
    <citation type="journal article" date="2010" name="BMC Genomics">
        <title>The genome of Geobacter bemidjiensis, exemplar for the subsurface clade of Geobacter species that predominate in Fe(III)-reducing subsurface environments.</title>
        <authorList>
            <person name="Aklujkar M."/>
            <person name="Young N.D."/>
            <person name="Holmes D."/>
            <person name="Chavan M."/>
            <person name="Risso C."/>
            <person name="Kiss H.E."/>
            <person name="Han C.S."/>
            <person name="Land M.L."/>
            <person name="Lovley D.R."/>
        </authorList>
    </citation>
    <scope>NUCLEOTIDE SEQUENCE [LARGE SCALE GENOMIC DNA]</scope>
    <source>
        <strain evidence="3">ATCC BAA-1014 / DSM 16622 / JCM 12645 / Bem</strain>
    </source>
</reference>
<sequence>MQKKMIKLLAAAAAVLVSASLAVAATPPPAPQGIYIKDTVYKNFSGSNYKLCRDCHTPGWVTATDSDLKLKDKHHALINQPGGVVVSCNNASGTLPANLATGCHYITTDPVSGVTAVQNPRPCFNCHTKGPHHLTDQAAAQNCKHCHGSAIDNPKDGHWIPTSTDYAMDTSFNGMTPAPVGRSVVDPTDPTKTVIVQGCEACHQADATLQIFANKDTHHSTGIGQDLSPVGNCTWCHASTGTENNFTIRACEACHGIASLHNIQADSPNAANLGGIVASNEDPGFGHVGNNWDCVGCHYSWTGTAASDTTATAPFVNEISAITLPAGVANTLTLTGMGFTNLDAVGNSYIPTVVLTRGTETFTLIPFSTSVSEVKVALPATLVAGVYEVRINKGGETVSNLKTLTLTPKLTATNALLTSTTLTITGIGFGTAPAAEYQELLGVFVDGVQANVVSWSNTKIVVTGTNFAAGKLAVVKAVYGEVSKPIVVPIKK</sequence>
<evidence type="ECO:0000313" key="3">
    <source>
        <dbReference type="Proteomes" id="UP000008825"/>
    </source>
</evidence>
<feature type="signal peptide" evidence="1">
    <location>
        <begin position="1"/>
        <end position="24"/>
    </location>
</feature>
<organism evidence="2 3">
    <name type="scientific">Citrifermentans bemidjiense (strain ATCC BAA-1014 / DSM 16622 / JCM 12645 / Bem)</name>
    <name type="common">Geobacter bemidjiensis</name>
    <dbReference type="NCBI Taxonomy" id="404380"/>
    <lineage>
        <taxon>Bacteria</taxon>
        <taxon>Pseudomonadati</taxon>
        <taxon>Thermodesulfobacteriota</taxon>
        <taxon>Desulfuromonadia</taxon>
        <taxon>Geobacterales</taxon>
        <taxon>Geobacteraceae</taxon>
        <taxon>Citrifermentans</taxon>
    </lineage>
</organism>
<evidence type="ECO:0000256" key="1">
    <source>
        <dbReference type="SAM" id="SignalP"/>
    </source>
</evidence>
<dbReference type="InterPro" id="IPR036280">
    <property type="entry name" value="Multihaem_cyt_sf"/>
</dbReference>
<dbReference type="OrthoDB" id="5396708at2"/>
<protein>
    <submittedName>
        <fullName evidence="2">Cytochrome c</fullName>
    </submittedName>
</protein>
<reference evidence="2 3" key="1">
    <citation type="submission" date="2008-07" db="EMBL/GenBank/DDBJ databases">
        <title>Complete sequence of Geobacter bemidjiensis BEM.</title>
        <authorList>
            <consortium name="US DOE Joint Genome Institute"/>
            <person name="Lucas S."/>
            <person name="Copeland A."/>
            <person name="Lapidus A."/>
            <person name="Glavina del Rio T."/>
            <person name="Dalin E."/>
            <person name="Tice H."/>
            <person name="Bruce D."/>
            <person name="Goodwin L."/>
            <person name="Pitluck S."/>
            <person name="Kiss H."/>
            <person name="Brettin T."/>
            <person name="Detter J.C."/>
            <person name="Han C."/>
            <person name="Kuske C.R."/>
            <person name="Schmutz J."/>
            <person name="Larimer F."/>
            <person name="Land M."/>
            <person name="Hauser L."/>
            <person name="Kyrpides N."/>
            <person name="Lykidis A."/>
            <person name="Lovley D."/>
            <person name="Richardson P."/>
        </authorList>
    </citation>
    <scope>NUCLEOTIDE SEQUENCE [LARGE SCALE GENOMIC DNA]</scope>
    <source>
        <strain evidence="3">ATCC BAA-1014 / DSM 16622 / JCM 12645 / Bem</strain>
    </source>
</reference>
<dbReference type="InterPro" id="IPR013783">
    <property type="entry name" value="Ig-like_fold"/>
</dbReference>
<dbReference type="EMBL" id="CP001124">
    <property type="protein sequence ID" value="ACH40058.1"/>
    <property type="molecule type" value="Genomic_DNA"/>
</dbReference>
<dbReference type="KEGG" id="gbm:Gbem_3056"/>